<name>A0A157RPC2_9BORD</name>
<gene>
    <name evidence="6" type="primary">hxuA_12</name>
    <name evidence="6" type="ORF">SAMEA1982600_05258</name>
</gene>
<dbReference type="Proteomes" id="UP000077037">
    <property type="component" value="Unassembled WGS sequence"/>
</dbReference>
<accession>A0A157RPC2</accession>
<dbReference type="EMBL" id="FKBS01000029">
    <property type="protein sequence ID" value="SAI59289.1"/>
    <property type="molecule type" value="Genomic_DNA"/>
</dbReference>
<keyword evidence="3" id="KW-0732">Signal</keyword>
<evidence type="ECO:0000256" key="3">
    <source>
        <dbReference type="ARBA" id="ARBA00022729"/>
    </source>
</evidence>
<dbReference type="GO" id="GO:0005576">
    <property type="term" value="C:extracellular region"/>
    <property type="evidence" value="ECO:0007669"/>
    <property type="project" value="UniProtKB-SubCell"/>
</dbReference>
<comment type="subcellular location">
    <subcellularLocation>
        <location evidence="1">Secreted</location>
    </subcellularLocation>
</comment>
<dbReference type="InterPro" id="IPR012334">
    <property type="entry name" value="Pectin_lyas_fold"/>
</dbReference>
<evidence type="ECO:0000259" key="5">
    <source>
        <dbReference type="SMART" id="SM00912"/>
    </source>
</evidence>
<evidence type="ECO:0000313" key="7">
    <source>
        <dbReference type="Proteomes" id="UP000077037"/>
    </source>
</evidence>
<dbReference type="RefSeq" id="WP_066421048.1">
    <property type="nucleotide sequence ID" value="NZ_FKBS01000029.1"/>
</dbReference>
<dbReference type="PANTHER" id="PTHR12338">
    <property type="entry name" value="AUTOTRANSPORTER"/>
    <property type="match status" value="1"/>
</dbReference>
<reference evidence="6 7" key="1">
    <citation type="submission" date="2016-03" db="EMBL/GenBank/DDBJ databases">
        <authorList>
            <consortium name="Pathogen Informatics"/>
        </authorList>
    </citation>
    <scope>NUCLEOTIDE SEQUENCE [LARGE SCALE GENOMIC DNA]</scope>
    <source>
        <strain evidence="6 7">NCTC13364</strain>
    </source>
</reference>
<proteinExistence type="predicted"/>
<dbReference type="InterPro" id="IPR011050">
    <property type="entry name" value="Pectin_lyase_fold/virulence"/>
</dbReference>
<feature type="region of interest" description="Disordered" evidence="4">
    <location>
        <begin position="803"/>
        <end position="833"/>
    </location>
</feature>
<dbReference type="PANTHER" id="PTHR12338:SF8">
    <property type="entry name" value="HEME_HEMOPEXIN-BINDING PROTEIN"/>
    <property type="match status" value="1"/>
</dbReference>
<dbReference type="InterPro" id="IPR050909">
    <property type="entry name" value="Bact_Autotransporter_VF"/>
</dbReference>
<dbReference type="SUPFAM" id="SSF51126">
    <property type="entry name" value="Pectin lyase-like"/>
    <property type="match status" value="1"/>
</dbReference>
<dbReference type="SMART" id="SM00912">
    <property type="entry name" value="Haemagg_act"/>
    <property type="match status" value="1"/>
</dbReference>
<dbReference type="InterPro" id="IPR021026">
    <property type="entry name" value="Filamn_hemagglutn_DUF3739"/>
</dbReference>
<dbReference type="Pfam" id="PF05860">
    <property type="entry name" value="TPS"/>
    <property type="match status" value="1"/>
</dbReference>
<evidence type="ECO:0000256" key="2">
    <source>
        <dbReference type="ARBA" id="ARBA00022525"/>
    </source>
</evidence>
<protein>
    <submittedName>
        <fullName evidence="6">Heme:hemopexin utilization protein A</fullName>
    </submittedName>
</protein>
<dbReference type="Pfam" id="PF12545">
    <property type="entry name" value="DUF3739"/>
    <property type="match status" value="1"/>
</dbReference>
<dbReference type="NCBIfam" id="TIGR01901">
    <property type="entry name" value="adhes_NPXG"/>
    <property type="match status" value="1"/>
</dbReference>
<feature type="domain" description="Filamentous haemagglutinin FhaB/tRNA nuclease CdiA-like TPS" evidence="5">
    <location>
        <begin position="144"/>
        <end position="258"/>
    </location>
</feature>
<dbReference type="Gene3D" id="2.160.20.10">
    <property type="entry name" value="Single-stranded right-handed beta-helix, Pectin lyase-like"/>
    <property type="match status" value="2"/>
</dbReference>
<organism evidence="6 7">
    <name type="scientific">Bordetella ansorpii</name>
    <dbReference type="NCBI Taxonomy" id="288768"/>
    <lineage>
        <taxon>Bacteria</taxon>
        <taxon>Pseudomonadati</taxon>
        <taxon>Pseudomonadota</taxon>
        <taxon>Betaproteobacteria</taxon>
        <taxon>Burkholderiales</taxon>
        <taxon>Alcaligenaceae</taxon>
        <taxon>Bordetella</taxon>
    </lineage>
</organism>
<evidence type="ECO:0000313" key="6">
    <source>
        <dbReference type="EMBL" id="SAI59289.1"/>
    </source>
</evidence>
<keyword evidence="2" id="KW-0964">Secreted</keyword>
<sequence length="4121" mass="417835">MSQSSYARFPVSPARRRPAVHRALRLTPVASALAALLVAGGMALPGAARAGNGAWFATPQGPNSPAMQPAGARLQGVVPGQSAAARQQAQARQQLQRSLDNVNRSAAAIAAAQSAQAAARTAAQATTSDVPDGYVQGGVWDRDAAGNVLAWTGANRPVVSRNGASHTLSIQQTQPRAILNWDTFNVGRNTTVQFEQQASDAVLNRVVGADARPSQIQGALQGRGTVMVVNQNGVVFSGTSQVNVRNLVAAAASITDEQFTAQGIYSPQSFGTYTPSFTDALGAVRVEAGARIATQIPGTVTQGGGYVLLLGSDASNAGNIATPRGQALLAAGETFTIRRGVGTDTNLYSTTRGNEVVAQPGATSGTAANTGLIQSAEGDITLTGRTVLQDGVAVSTTTVNNRGTIHLSTPAGDARGSVTLGSGSTTAILLDDSGGTALDSQRDALILASAQQDQARRKAVADIFTNLSRQDDRRDLSRIEIVSGSTVQFADGSMTLATGGQVSASAGAAGRSTLANGSIVDVSGAVGVQVAMEANNIQINVQGNEQRDAPGARDAKNLNNSDVWVDRRTLVHVLAGVGGYDKERWYTGGGLLEVGGYVDLQPHRIGEWAAQGGSVTFDGGEVVTQQGSVINLSGGTLDVQSGKIHMSWMRGAEGRLYEVSTAPGDIVYQGLYKGYEDTHARWGDDATRYFYNPVLAPTRRNEPGYTVGRDAGKLIVSTTSAVLEGDLITDTYQGARQDGAASGDWDGYIQSQTALARGAQLILGKYRTAYNTDAKNGPVGVFHNLSAAQQQILFGMPEAIADTLMPPSPAAGGSDGASSGSGEPSRAPLPEDRRNTAYLDSADVNRWKLGAIIAVAGDGITVDDALQVSPGGSIELHARRIDVDADLTARAGRIELGNMLTTVSDTGVANLQVLSASGTDRPLVGVGADVTLDTHGFWSNLAGDPDDFRFLPFKNGGSVAILHSGDVTLAQGSAIDVSSGAVLKADGPLDGGAGGDVTLSAGYLTQQSVGAAQQDGQLTLGAEIRGYGVAGGGTLNMESNGIIVIGTDANANANANAGADAAMRQPPETAVITLDTGLFQSGFAHYRVSGYDGAEVAEGTVLDVAMPVLRANRDGLRAIATGADPLAALSQWLPPLYLEDPQHAVLTQRAGASLSLSAGRQTGAGQAPLTIGRGAVVSVDPGQAISLHSEGQLTIEGRLNAWGGSITLASMPFSPSYAPGRSVWIGGDAVLDVAGRAYVAHDAWGRAYGVAPDGGSITAGQSDAYLIIRPGALLDASGAQATVDAQAGGPATAASQPLLLAGSGGSIELHSDSGIVLDGTLRAAAGGAGAGGGSLALYLDDRMYFQGQDAVDASLNQLYTITVTQHGAPSGLAGDLAPGERDAALVFGQAAISADQVAAGGFDALTLSARDRILFDGDLDLALGRSLNLRRGMLTVAGATPDAQVHLAAPYIRLDGGSWSPRASETPHFTPGLINPTPGRAPGGASFLALSADLIDIYGKVVSGAASQQGEGTLGSSASVNLDGFAAIRLASRGDVRLAGGLNSVGNIEVDAAQIYPMSGQYGAIIAGTRAGGIAPDSVLTIRSSTGQVPDVPYSVFGELALMGGTVDQGGVVRAPLGSVSLNSTGGNRGTDWQTGVLMLNIGGQAVGPASVVILRNGSLTSVSGAGLAIPYGGTVDGVTYDGIGKSGREYTQYGLAETTVARGDTTGSKDADNGVLVAGITIDAGQLVGEAGAVIDLSGGGELRGEGFVSGRGGSVNVLKTPLANANPAVRGFSQPDDGVYAILPGYASDYAPVLRANDKGAGDPDVGRQITIAAGVPGLPAGTYTLLPASFALLPGAYRVELGGHAPLRQPAGATAAPNGSWVTTAMQSTAGTGTRDALATQILLTPGTAVRNYTQFNETSFSQFLVQQADTFNALRSRLPEDGKLLLLQLRANSDVSDPLQFAGMVRFGGATTAQATGMAGTMTVTSGNALLEIRSPDAAATPGTVSISDTSLNAFAASTLMLGGMWHYFDGASTGGDSARIYFGSDGVEHPGVAVRGGATLRAGQVFLVGNDIAVDGGAAVDTRGFDNTVIDSTLSYVYANGLKSVPNGYEIAVLAVANGRLDFLPSVGQSRIEIADGASLLTEGTIAFAAPGGLQLGEVDLGARYLQIAQDQINIGTSDSLAAAGMAGALQPGWQLTQAVLDKLLRPSAADGVPALERLTLTAGGAFNYYGSVTLDTGDSPVQMVFATPAFYGWGGSDDVVRIATANFLWSGVSTGDGSTGNPFLSHAPAGVRPGGPGTGAGQLVIDARTVTFGYDTLSQPQRQIALDRLALGFAGVTIDASDRITANNANTLTVGGTQAGDGTRSGGGLALRTPLLTGANGSTMTYTAGGSLSVARPDGAAAADVPAVASLGASLTLQGRDVAIDTAVALPSGRLVVEADGNVALGEGAQIDLSGRTVQFFDVTKYSWGGDVSLTSRAGGITQAAGSRIDVSAAHSDAGTLAANAGQGAVALGGTLAGSGGGVDKDGTRYEDGRFGLTAGTLGDDAFAALNAQLNDAGFYGARSFAVENGSLTVRDGVRAHQVNISVDGGSLTVDGTIDASGDRVGTIYLSARDDLNLSGRAVLDAHGNVLAVDSYGAPIDASNRARISLTAANGTVRLGAGSTMDLATPDGVARGHVEINAPRTGETSGDVRIEAGGPLTIRGAASIAVNAFQTYQPPGADGTVKQDNGDAGGSPVGADGVIGLDQIDARNTQFIAAAWNNGGLTGANGRLAGLMAYGTAFHLRPGVELRATGDLTVEGDLDLSGFRYGPHADPAQRGSGEPGVLWLRAGGDLNIHGNINDGFGLPPGSPDSALFADLLPPGTGLQSDFLVPASGLILGTNTQFNNFGTLDFDIPLPDFMTLVLSDTDPLPADVVLGGFEFLSNELLPGVAIAAPIILPDGTVYAAGTSTDAIIAQIGLNLPPGTTLKAGMNNIAGSFSIYGMMPVVNTIWPAGASLSFFESGFGLGVPVNVPAGATVPAGTWVASAQAQVGDKPVWALAPMLAPGSQSWSMRLVAGSNLTSADSRAVRAERGAGNLVLNDPYLVNLDGHGVGTPTAGISVVRTGTGDLELYAAGDYTQQTPYGVYTAGTAVAGTTGRDSVWNAPRELQLDGTALGADVLDRSYLDAINDQRMWYTTDGGDFTLAVGGNITGHEDSMSEMVGNWLWRQGGAEIGQATGWGINFGTYSLDGAGLGAEKLGLAAYSGMGALGGGNATVRAGGDIGADGSAQHSIVVAVGASGRVIDGAVQQTGGGSLSVQAGGRIYGGEYDGLRGDTGLRAGSVGIVKLDDYGVSMQDDPRRLDNHIAYSAQSRGGANFAPGDGAVSVRTLGDLVMGSVMDPGRAAERVETLASLAGGQAINAATWFLLWTGDTAIDLYSAGGNASPLGSGASQSATSYLPSTLRVVATGGSIYYAPRSGGIGADFLLPSPTGQLELLAADRISGGTYNNSSNNGGVFGLVGAPAWTLTTPLTPAWRTAPASPYDPSPLAASNYWASNSSIDGLLYGGIYGVGYSVYGDRYGGGGGTPFMYGSFNRVDDSMEGDGTPSHIYALGGDIQNVQFGNLRTAGSLTDGIVLTQYAASKPVRMIAGGDIINSGGLFAHGSADDVSMMAAGGNIFFTSATGLSIVGPGTLEVSAGGDIYLGNGANFTSVGPVATGDKRPGADIVVQAGLGAGAPGVGRTDFDGFARRYLDPANQADLSPGHPLADQPGKVAKTYDAELAQWLGERFGYTGGTAADALAVFLALPAEQQRIFVRQVFYAELLAGGREYNDAASPRLGSYLRGREAIAALFPESDAQGRTIVRSGDLTMFQGTITNAGIRTIAGGDIQTLTPGGQTVIGVEGVTPAVGTNSVTGQPYPPVGLLTQGEGDIRMYSQGSVQLGLSRIMTTFGGGIQVWSAEGDINAGRGSKTSQVYTPPRLVYDDLGNVTLSPNVPSTGAGIATLNPIPEVPPGDVDLIAPLGTIDAGEAGIRVSGNINIAALQVVNAANIQVQGESKGIPVAAVVNTGALTSASAAATSAATAAQDAVARSRAASQKALPSVISVQILGFGGEPAAPAPAAPAPRRDPVSYRPDGMVQVVDRSALSAEEREHFGM</sequence>
<evidence type="ECO:0000256" key="1">
    <source>
        <dbReference type="ARBA" id="ARBA00004613"/>
    </source>
</evidence>
<dbReference type="InterPro" id="IPR008638">
    <property type="entry name" value="FhaB/CdiA-like_TPS"/>
</dbReference>
<evidence type="ECO:0000256" key="4">
    <source>
        <dbReference type="SAM" id="MobiDB-lite"/>
    </source>
</evidence>
<feature type="compositionally biased region" description="Low complexity" evidence="4">
    <location>
        <begin position="810"/>
        <end position="822"/>
    </location>
</feature>